<dbReference type="Pfam" id="PF03972">
    <property type="entry name" value="MmgE_PrpD_N"/>
    <property type="match status" value="1"/>
</dbReference>
<gene>
    <name evidence="4" type="ORF">E4K62_03350</name>
</gene>
<dbReference type="InterPro" id="IPR036148">
    <property type="entry name" value="MmgE/PrpD_sf"/>
</dbReference>
<dbReference type="Gene3D" id="1.10.4100.10">
    <property type="entry name" value="2-methylcitrate dehydratase PrpD"/>
    <property type="match status" value="1"/>
</dbReference>
<comment type="similarity">
    <text evidence="1">Belongs to the PrpD family.</text>
</comment>
<dbReference type="SUPFAM" id="SSF103378">
    <property type="entry name" value="2-methylcitrate dehydratase PrpD"/>
    <property type="match status" value="1"/>
</dbReference>
<dbReference type="Gene3D" id="3.30.1330.120">
    <property type="entry name" value="2-methylcitrate dehydratase PrpD"/>
    <property type="match status" value="1"/>
</dbReference>
<organism evidence="4 5">
    <name type="scientific">Microbacterium wangchenii</name>
    <dbReference type="NCBI Taxonomy" id="2541726"/>
    <lineage>
        <taxon>Bacteria</taxon>
        <taxon>Bacillati</taxon>
        <taxon>Actinomycetota</taxon>
        <taxon>Actinomycetes</taxon>
        <taxon>Micrococcales</taxon>
        <taxon>Microbacteriaceae</taxon>
        <taxon>Microbacterium</taxon>
    </lineage>
</organism>
<evidence type="ECO:0000256" key="1">
    <source>
        <dbReference type="ARBA" id="ARBA00006174"/>
    </source>
</evidence>
<evidence type="ECO:0000313" key="5">
    <source>
        <dbReference type="Proteomes" id="UP000295748"/>
    </source>
</evidence>
<keyword evidence="5" id="KW-1185">Reference proteome</keyword>
<sequence length="467" mass="48879">MPLQRTRGRVRGATAELAEWAASLRIEDLPDSVIDRVLAHTLDTVGAILVGATQPWTRTVAEYASVESPTGRSRSAALDRTLRPEWAALINGTAAHGFEIDDYALPGLSHPGSVVVPSAFALGEDRGISGRALIVALAAGFESIVRFGEACTPSLTSHRGFHVTSALGVFGSAASAVSVRGLTAERGLAALGIAAAHASGTTEFTRTGGDIKRLHAGMAAAAGIRSAALAAGGFTAPLAAIEGERGFLAAFVEQARPEQLTAQLGHRWALDGLALKRWCVCAGIQAPLAGLDAILREGDIRPEDITAIEVGVDRATLAHVGHIGGSPRDMTEAQMSLHHAMAMRLVAGGNDPLHYTLFEQGLDVGAQADRVSLHVDDTAEEAFPRRLLASVTVRTATTTATTVRAEAPGTPTTPMDRDARLEKFHALADPLIGERDAVRLVDAVDALREDGPVSVVLAHTRKAQHTA</sequence>
<protein>
    <recommendedName>
        <fullName evidence="6">MmgE/PrpD family protein</fullName>
    </recommendedName>
</protein>
<dbReference type="Proteomes" id="UP000295748">
    <property type="component" value="Chromosome"/>
</dbReference>
<feature type="domain" description="MmgE/PrpD C-terminal" evidence="3">
    <location>
        <begin position="278"/>
        <end position="445"/>
    </location>
</feature>
<reference evidence="4 5" key="1">
    <citation type="submission" date="2019-03" db="EMBL/GenBank/DDBJ databases">
        <authorList>
            <person name="Dong K."/>
        </authorList>
    </citation>
    <scope>NUCLEOTIDE SEQUENCE [LARGE SCALE GENOMIC DNA]</scope>
    <source>
        <strain evidence="5">dk512</strain>
    </source>
</reference>
<dbReference type="InterPro" id="IPR042183">
    <property type="entry name" value="MmgE/PrpD_sf_1"/>
</dbReference>
<dbReference type="InterPro" id="IPR045337">
    <property type="entry name" value="MmgE_PrpD_C"/>
</dbReference>
<dbReference type="InterPro" id="IPR045336">
    <property type="entry name" value="MmgE_PrpD_N"/>
</dbReference>
<feature type="domain" description="MmgE/PrpD N-terminal" evidence="2">
    <location>
        <begin position="16"/>
        <end position="258"/>
    </location>
</feature>
<dbReference type="Pfam" id="PF19305">
    <property type="entry name" value="MmgE_PrpD_C"/>
    <property type="match status" value="1"/>
</dbReference>
<dbReference type="InterPro" id="IPR042188">
    <property type="entry name" value="MmgE/PrpD_sf_2"/>
</dbReference>
<evidence type="ECO:0000259" key="3">
    <source>
        <dbReference type="Pfam" id="PF19305"/>
    </source>
</evidence>
<accession>A0ABX5SRJ2</accession>
<dbReference type="InterPro" id="IPR005656">
    <property type="entry name" value="MmgE_PrpD"/>
</dbReference>
<name>A0ABX5SRJ2_9MICO</name>
<evidence type="ECO:0000259" key="2">
    <source>
        <dbReference type="Pfam" id="PF03972"/>
    </source>
</evidence>
<dbReference type="PANTHER" id="PTHR16943">
    <property type="entry name" value="2-METHYLCITRATE DEHYDRATASE-RELATED"/>
    <property type="match status" value="1"/>
</dbReference>
<dbReference type="EMBL" id="CP038266">
    <property type="protein sequence ID" value="QBR87816.1"/>
    <property type="molecule type" value="Genomic_DNA"/>
</dbReference>
<dbReference type="PANTHER" id="PTHR16943:SF8">
    <property type="entry name" value="2-METHYLCITRATE DEHYDRATASE"/>
    <property type="match status" value="1"/>
</dbReference>
<evidence type="ECO:0000313" key="4">
    <source>
        <dbReference type="EMBL" id="QBR87816.1"/>
    </source>
</evidence>
<evidence type="ECO:0008006" key="6">
    <source>
        <dbReference type="Google" id="ProtNLM"/>
    </source>
</evidence>
<proteinExistence type="inferred from homology"/>